<reference evidence="3" key="1">
    <citation type="submission" date="2021-07" db="EMBL/GenBank/DDBJ databases">
        <authorList>
            <person name="Durling M."/>
        </authorList>
    </citation>
    <scope>NUCLEOTIDE SEQUENCE</scope>
</reference>
<evidence type="ECO:0000313" key="3">
    <source>
        <dbReference type="EMBL" id="CAG8977809.1"/>
    </source>
</evidence>
<evidence type="ECO:0000313" key="4">
    <source>
        <dbReference type="Proteomes" id="UP000701801"/>
    </source>
</evidence>
<accession>A0A9N9LMD2</accession>
<organism evidence="3 4">
    <name type="scientific">Hymenoscyphus albidus</name>
    <dbReference type="NCBI Taxonomy" id="595503"/>
    <lineage>
        <taxon>Eukaryota</taxon>
        <taxon>Fungi</taxon>
        <taxon>Dikarya</taxon>
        <taxon>Ascomycota</taxon>
        <taxon>Pezizomycotina</taxon>
        <taxon>Leotiomycetes</taxon>
        <taxon>Helotiales</taxon>
        <taxon>Helotiaceae</taxon>
        <taxon>Hymenoscyphus</taxon>
    </lineage>
</organism>
<feature type="compositionally biased region" description="Basic and acidic residues" evidence="2">
    <location>
        <begin position="281"/>
        <end position="301"/>
    </location>
</feature>
<feature type="region of interest" description="Disordered" evidence="2">
    <location>
        <begin position="63"/>
        <end position="136"/>
    </location>
</feature>
<dbReference type="AlphaFoldDB" id="A0A9N9LMD2"/>
<evidence type="ECO:0000256" key="1">
    <source>
        <dbReference type="SAM" id="Coils"/>
    </source>
</evidence>
<evidence type="ECO:0000256" key="2">
    <source>
        <dbReference type="SAM" id="MobiDB-lite"/>
    </source>
</evidence>
<dbReference type="Proteomes" id="UP000701801">
    <property type="component" value="Unassembled WGS sequence"/>
</dbReference>
<keyword evidence="1" id="KW-0175">Coiled coil</keyword>
<keyword evidence="4" id="KW-1185">Reference proteome</keyword>
<dbReference type="EMBL" id="CAJVRM010000236">
    <property type="protein sequence ID" value="CAG8977809.1"/>
    <property type="molecule type" value="Genomic_DNA"/>
</dbReference>
<feature type="region of interest" description="Disordered" evidence="2">
    <location>
        <begin position="279"/>
        <end position="315"/>
    </location>
</feature>
<proteinExistence type="predicted"/>
<protein>
    <submittedName>
        <fullName evidence="3">Uncharacterized protein</fullName>
    </submittedName>
</protein>
<feature type="coiled-coil region" evidence="1">
    <location>
        <begin position="170"/>
        <end position="214"/>
    </location>
</feature>
<name>A0A9N9LMD2_9HELO</name>
<feature type="compositionally biased region" description="Basic and acidic residues" evidence="2">
    <location>
        <begin position="75"/>
        <end position="86"/>
    </location>
</feature>
<comment type="caution">
    <text evidence="3">The sequence shown here is derived from an EMBL/GenBank/DDBJ whole genome shotgun (WGS) entry which is preliminary data.</text>
</comment>
<sequence>MHQEEGRFEKIGEDETYHWTAECDYPAQTLDGKLSKATFRGLDTKESYFPMVMAAEFESFCGVPPTAVRPIPEGSKNDYEESKMQSEDIDGLKNNSRMRQPRYQPNVFEDNHEYSDTKSNASDVEEPDDSRRVESVKAEHNDFLPSNEDKPAPAISQITTNLKTKLTETEDKLEVALQTIAENVQKLEESSRKYENVKTQLQNLERDNEKRVRRDRSTIEDLYAKNKRKLEEETTQLRVLIVTLNAVTGIVHSATATGSKEPIVIMLKAALGMIHGLVKPAEGKGKNPEKRKREVEVKHEPAATPDKRRKAIYLE</sequence>
<gene>
    <name evidence="3" type="ORF">HYALB_00008974</name>
</gene>